<organism evidence="1 2">
    <name type="scientific">Gossypium stocksii</name>
    <dbReference type="NCBI Taxonomy" id="47602"/>
    <lineage>
        <taxon>Eukaryota</taxon>
        <taxon>Viridiplantae</taxon>
        <taxon>Streptophyta</taxon>
        <taxon>Embryophyta</taxon>
        <taxon>Tracheophyta</taxon>
        <taxon>Spermatophyta</taxon>
        <taxon>Magnoliopsida</taxon>
        <taxon>eudicotyledons</taxon>
        <taxon>Gunneridae</taxon>
        <taxon>Pentapetalae</taxon>
        <taxon>rosids</taxon>
        <taxon>malvids</taxon>
        <taxon>Malvales</taxon>
        <taxon>Malvaceae</taxon>
        <taxon>Malvoideae</taxon>
        <taxon>Gossypium</taxon>
    </lineage>
</organism>
<comment type="caution">
    <text evidence="1">The sequence shown here is derived from an EMBL/GenBank/DDBJ whole genome shotgun (WGS) entry which is preliminary data.</text>
</comment>
<evidence type="ECO:0000313" key="1">
    <source>
        <dbReference type="EMBL" id="KAH1114080.1"/>
    </source>
</evidence>
<proteinExistence type="predicted"/>
<protein>
    <submittedName>
        <fullName evidence="1">Uncharacterized protein</fullName>
    </submittedName>
</protein>
<dbReference type="EMBL" id="JAIQCV010000003">
    <property type="protein sequence ID" value="KAH1114080.1"/>
    <property type="molecule type" value="Genomic_DNA"/>
</dbReference>
<evidence type="ECO:0000313" key="2">
    <source>
        <dbReference type="Proteomes" id="UP000828251"/>
    </source>
</evidence>
<keyword evidence="2" id="KW-1185">Reference proteome</keyword>
<dbReference type="AlphaFoldDB" id="A0A9D3W8H2"/>
<dbReference type="Proteomes" id="UP000828251">
    <property type="component" value="Unassembled WGS sequence"/>
</dbReference>
<accession>A0A9D3W8H2</accession>
<sequence length="92" mass="10724">MKELQSFKLVLNDGQSVRKVEANLGVASFIKGSGNIAKRNKTESFRPPKVERKRTKKPKYVYKSNYFFYDKKGHFKANYKEWKGYLANKGNV</sequence>
<name>A0A9D3W8H2_9ROSI</name>
<reference evidence="1 2" key="1">
    <citation type="journal article" date="2021" name="Plant Biotechnol. J.">
        <title>Multi-omics assisted identification of the key and species-specific regulatory components of drought-tolerant mechanisms in Gossypium stocksii.</title>
        <authorList>
            <person name="Yu D."/>
            <person name="Ke L."/>
            <person name="Zhang D."/>
            <person name="Wu Y."/>
            <person name="Sun Y."/>
            <person name="Mei J."/>
            <person name="Sun J."/>
            <person name="Sun Y."/>
        </authorList>
    </citation>
    <scope>NUCLEOTIDE SEQUENCE [LARGE SCALE GENOMIC DNA]</scope>
    <source>
        <strain evidence="2">cv. E1</strain>
        <tissue evidence="1">Leaf</tissue>
    </source>
</reference>
<gene>
    <name evidence="1" type="ORF">J1N35_007458</name>
</gene>